<feature type="transmembrane region" description="Helical" evidence="8">
    <location>
        <begin position="275"/>
        <end position="294"/>
    </location>
</feature>
<keyword evidence="7 8" id="KW-0472">Membrane</keyword>
<dbReference type="EMBL" id="JAOTEN010000005">
    <property type="protein sequence ID" value="MCU7615440.1"/>
    <property type="molecule type" value="Genomic_DNA"/>
</dbReference>
<accession>A0ABT2W3Y2</accession>
<evidence type="ECO:0000256" key="4">
    <source>
        <dbReference type="ARBA" id="ARBA00022679"/>
    </source>
</evidence>
<comment type="subcellular location">
    <subcellularLocation>
        <location evidence="1">Cell membrane</location>
        <topology evidence="1">Multi-pass membrane protein</topology>
    </subcellularLocation>
</comment>
<evidence type="ECO:0000256" key="5">
    <source>
        <dbReference type="ARBA" id="ARBA00022692"/>
    </source>
</evidence>
<keyword evidence="5 8" id="KW-0812">Transmembrane</keyword>
<name>A0ABT2W3Y2_9FLAO</name>
<comment type="caution">
    <text evidence="9">The sequence shown here is derived from an EMBL/GenBank/DDBJ whole genome shotgun (WGS) entry which is preliminary data.</text>
</comment>
<feature type="transmembrane region" description="Helical" evidence="8">
    <location>
        <begin position="246"/>
        <end position="268"/>
    </location>
</feature>
<evidence type="ECO:0000313" key="9">
    <source>
        <dbReference type="EMBL" id="MCU7615440.1"/>
    </source>
</evidence>
<evidence type="ECO:0000256" key="2">
    <source>
        <dbReference type="ARBA" id="ARBA00022475"/>
    </source>
</evidence>
<proteinExistence type="predicted"/>
<protein>
    <submittedName>
        <fullName evidence="9">DUF2723 domain-containing protein</fullName>
    </submittedName>
</protein>
<dbReference type="Proteomes" id="UP001208114">
    <property type="component" value="Unassembled WGS sequence"/>
</dbReference>
<evidence type="ECO:0000256" key="8">
    <source>
        <dbReference type="SAM" id="Phobius"/>
    </source>
</evidence>
<dbReference type="InterPro" id="IPR050297">
    <property type="entry name" value="LipidA_mod_glycosyltrf_83"/>
</dbReference>
<feature type="transmembrane region" description="Helical" evidence="8">
    <location>
        <begin position="300"/>
        <end position="319"/>
    </location>
</feature>
<feature type="transmembrane region" description="Helical" evidence="8">
    <location>
        <begin position="76"/>
        <end position="94"/>
    </location>
</feature>
<feature type="transmembrane region" description="Helical" evidence="8">
    <location>
        <begin position="125"/>
        <end position="143"/>
    </location>
</feature>
<feature type="transmembrane region" description="Helical" evidence="8">
    <location>
        <begin position="163"/>
        <end position="183"/>
    </location>
</feature>
<sequence length="419" mass="49358">MKSRAIPFLIFLLFFLIYDIGSFSKISFGDCIGFVLDVENRRFITNVTPLDHFLYINIPIFFSKFLDFESIFLMRLMSVIPAALTVSLVFILLKEFIAENWIAVTSTFIFGLSFTFWRSAETVEVYTFNSLAVIIFFIFSVRSLKDNSQKNILLSGILLGVSFWIHIQNIMLIPAYMVLLYLVRHNRKNVLWSLISFLFIFSLMFLVNYINDIEFKYVFTSKKGPWVENTFSQSFFDLGKDVVKSILYLVYNFNVFITFCVAGIIYLYRNFKNQFFFLAIASLFTFGFATFYAVSDNYVYFIPFYLIFVVFIALGIKVLDPKFQLKKLRFSPLLIPLFYVSCFYMVSFTQAGEKFHQEKLYKDGLRYYMLPWLHNNVGCIEFTLDNIQCNDNVDAMREASRQFIELRKKNETLDEIRKL</sequence>
<keyword evidence="4" id="KW-0808">Transferase</keyword>
<dbReference type="Pfam" id="PF11028">
    <property type="entry name" value="TMEM260-like"/>
    <property type="match status" value="1"/>
</dbReference>
<keyword evidence="2" id="KW-1003">Cell membrane</keyword>
<reference evidence="10" key="1">
    <citation type="submission" date="2023-07" db="EMBL/GenBank/DDBJ databases">
        <title>Chryseobacterium sp. GMJ5 Genome sequencing and assembly.</title>
        <authorList>
            <person name="Jung Y."/>
        </authorList>
    </citation>
    <scope>NUCLEOTIDE SEQUENCE [LARGE SCALE GENOMIC DNA]</scope>
    <source>
        <strain evidence="10">GMJ5</strain>
    </source>
</reference>
<evidence type="ECO:0000313" key="10">
    <source>
        <dbReference type="Proteomes" id="UP001208114"/>
    </source>
</evidence>
<keyword evidence="3" id="KW-0328">Glycosyltransferase</keyword>
<keyword evidence="6 8" id="KW-1133">Transmembrane helix</keyword>
<keyword evidence="10" id="KW-1185">Reference proteome</keyword>
<gene>
    <name evidence="9" type="ORF">N0B16_13420</name>
</gene>
<evidence type="ECO:0000256" key="6">
    <source>
        <dbReference type="ARBA" id="ARBA00022989"/>
    </source>
</evidence>
<evidence type="ECO:0000256" key="7">
    <source>
        <dbReference type="ARBA" id="ARBA00023136"/>
    </source>
</evidence>
<dbReference type="PANTHER" id="PTHR33908:SF11">
    <property type="entry name" value="MEMBRANE PROTEIN"/>
    <property type="match status" value="1"/>
</dbReference>
<organism evidence="9 10">
    <name type="scientific">Chryseobacterium gilvum</name>
    <dbReference type="NCBI Taxonomy" id="2976534"/>
    <lineage>
        <taxon>Bacteria</taxon>
        <taxon>Pseudomonadati</taxon>
        <taxon>Bacteroidota</taxon>
        <taxon>Flavobacteriia</taxon>
        <taxon>Flavobacteriales</taxon>
        <taxon>Weeksellaceae</taxon>
        <taxon>Chryseobacterium group</taxon>
        <taxon>Chryseobacterium</taxon>
    </lineage>
</organism>
<evidence type="ECO:0000256" key="3">
    <source>
        <dbReference type="ARBA" id="ARBA00022676"/>
    </source>
</evidence>
<dbReference type="PANTHER" id="PTHR33908">
    <property type="entry name" value="MANNOSYLTRANSFERASE YKCB-RELATED"/>
    <property type="match status" value="1"/>
</dbReference>
<dbReference type="InterPro" id="IPR021280">
    <property type="entry name" value="TMEM260-like"/>
</dbReference>
<feature type="transmembrane region" description="Helical" evidence="8">
    <location>
        <begin position="331"/>
        <end position="349"/>
    </location>
</feature>
<evidence type="ECO:0000256" key="1">
    <source>
        <dbReference type="ARBA" id="ARBA00004651"/>
    </source>
</evidence>
<feature type="transmembrane region" description="Helical" evidence="8">
    <location>
        <begin position="190"/>
        <end position="210"/>
    </location>
</feature>
<dbReference type="RefSeq" id="WP_262991463.1">
    <property type="nucleotide sequence ID" value="NZ_JAOTEN010000005.1"/>
</dbReference>